<keyword evidence="10" id="KW-1185">Reference proteome</keyword>
<dbReference type="PANTHER" id="PTHR30251">
    <property type="entry name" value="PILUS ASSEMBLY CHAPERONE"/>
    <property type="match status" value="1"/>
</dbReference>
<dbReference type="PANTHER" id="PTHR30251:SF7">
    <property type="entry name" value="FIMBRIAE CHAPARONE"/>
    <property type="match status" value="1"/>
</dbReference>
<comment type="similarity">
    <text evidence="2 6">Belongs to the periplasmic pilus chaperone family.</text>
</comment>
<dbReference type="SUPFAM" id="SSF49584">
    <property type="entry name" value="Periplasmic chaperone C-domain"/>
    <property type="match status" value="1"/>
</dbReference>
<keyword evidence="5 6" id="KW-0143">Chaperone</keyword>
<dbReference type="InterPro" id="IPR050643">
    <property type="entry name" value="Periplasmic_pilus_chap"/>
</dbReference>
<dbReference type="InterPro" id="IPR016148">
    <property type="entry name" value="Pili_assmbl_chaperone_C"/>
</dbReference>
<dbReference type="PRINTS" id="PR00969">
    <property type="entry name" value="CHAPERONPILI"/>
</dbReference>
<evidence type="ECO:0000256" key="1">
    <source>
        <dbReference type="ARBA" id="ARBA00004418"/>
    </source>
</evidence>
<dbReference type="SUPFAM" id="SSF49354">
    <property type="entry name" value="PapD-like"/>
    <property type="match status" value="1"/>
</dbReference>
<dbReference type="InterPro" id="IPR001829">
    <property type="entry name" value="Pili_assmbl_chaperone_bac"/>
</dbReference>
<evidence type="ECO:0000256" key="6">
    <source>
        <dbReference type="RuleBase" id="RU003918"/>
    </source>
</evidence>
<protein>
    <submittedName>
        <fullName evidence="9">Fimbria/pilus periplasmic chaperone</fullName>
    </submittedName>
</protein>
<feature type="domain" description="Pili assembly chaperone C-terminal" evidence="8">
    <location>
        <begin position="168"/>
        <end position="234"/>
    </location>
</feature>
<name>A0ABX6DM09_KLUIN</name>
<dbReference type="InterPro" id="IPR013783">
    <property type="entry name" value="Ig-like_fold"/>
</dbReference>
<evidence type="ECO:0000256" key="4">
    <source>
        <dbReference type="ARBA" id="ARBA00022764"/>
    </source>
</evidence>
<dbReference type="GeneID" id="91972578"/>
<evidence type="ECO:0000259" key="7">
    <source>
        <dbReference type="Pfam" id="PF00345"/>
    </source>
</evidence>
<dbReference type="InterPro" id="IPR016147">
    <property type="entry name" value="Pili_assmbl_chaperone_N"/>
</dbReference>
<dbReference type="EMBL" id="CP045845">
    <property type="protein sequence ID" value="QGH29826.1"/>
    <property type="molecule type" value="Genomic_DNA"/>
</dbReference>
<evidence type="ECO:0000256" key="3">
    <source>
        <dbReference type="ARBA" id="ARBA00022729"/>
    </source>
</evidence>
<reference evidence="9 10" key="1">
    <citation type="submission" date="2019-10" db="EMBL/GenBank/DDBJ databases">
        <title>Complete genome sequencing of drug resistant plasmids in Kluyvera intermedia.</title>
        <authorList>
            <person name="Ke C."/>
            <person name="Jian S."/>
        </authorList>
    </citation>
    <scope>NUCLEOTIDE SEQUENCE [LARGE SCALE GENOMIC DNA]</scope>
    <source>
        <strain evidence="9 10">N2-1</strain>
    </source>
</reference>
<keyword evidence="3" id="KW-0732">Signal</keyword>
<evidence type="ECO:0000313" key="9">
    <source>
        <dbReference type="EMBL" id="QGH29826.1"/>
    </source>
</evidence>
<dbReference type="InterPro" id="IPR008962">
    <property type="entry name" value="PapD-like_sf"/>
</dbReference>
<feature type="domain" description="Pili assembly chaperone N-terminal" evidence="7">
    <location>
        <begin position="21"/>
        <end position="142"/>
    </location>
</feature>
<comment type="subcellular location">
    <subcellularLocation>
        <location evidence="1 6">Periplasm</location>
    </subcellularLocation>
</comment>
<evidence type="ECO:0000313" key="10">
    <source>
        <dbReference type="Proteomes" id="UP000344450"/>
    </source>
</evidence>
<accession>A0ABX6DM09</accession>
<evidence type="ECO:0000256" key="5">
    <source>
        <dbReference type="ARBA" id="ARBA00023186"/>
    </source>
</evidence>
<keyword evidence="4" id="KW-0574">Periplasm</keyword>
<evidence type="ECO:0000259" key="8">
    <source>
        <dbReference type="Pfam" id="PF02753"/>
    </source>
</evidence>
<dbReference type="PROSITE" id="PS00635">
    <property type="entry name" value="PILI_CHAPERONE"/>
    <property type="match status" value="1"/>
</dbReference>
<dbReference type="Pfam" id="PF00345">
    <property type="entry name" value="PapD_N"/>
    <property type="match status" value="1"/>
</dbReference>
<dbReference type="Proteomes" id="UP000344450">
    <property type="component" value="Chromosome"/>
</dbReference>
<dbReference type="Pfam" id="PF02753">
    <property type="entry name" value="PapD_C"/>
    <property type="match status" value="1"/>
</dbReference>
<dbReference type="InterPro" id="IPR036316">
    <property type="entry name" value="Pili_assmbl_chap_C_dom_sf"/>
</dbReference>
<proteinExistence type="inferred from homology"/>
<organism evidence="9 10">
    <name type="scientific">Kluyvera intermedia</name>
    <name type="common">Enterobacter intermedius</name>
    <dbReference type="NCBI Taxonomy" id="61648"/>
    <lineage>
        <taxon>Bacteria</taxon>
        <taxon>Pseudomonadati</taxon>
        <taxon>Pseudomonadota</taxon>
        <taxon>Gammaproteobacteria</taxon>
        <taxon>Enterobacterales</taxon>
        <taxon>Enterobacteriaceae</taxon>
        <taxon>Kluyvera</taxon>
    </lineage>
</organism>
<dbReference type="RefSeq" id="WP_153742722.1">
    <property type="nucleotide sequence ID" value="NZ_CP045843.1"/>
</dbReference>
<evidence type="ECO:0000256" key="2">
    <source>
        <dbReference type="ARBA" id="ARBA00007399"/>
    </source>
</evidence>
<dbReference type="Gene3D" id="2.60.40.10">
    <property type="entry name" value="Immunoglobulins"/>
    <property type="match status" value="2"/>
</dbReference>
<gene>
    <name evidence="9" type="ORF">GHC21_09205</name>
</gene>
<sequence>MMIKLTLFSLLLVTLNCYAGMLVDKTRVIFPEGDVTQSLNIMNVNHYPSFVQLWVDSGEINNFKQSDEAPFLLIPPIFNLRADEIKSVKVIYNGKPLPADRESLYWINIYEVPAVKETLSQEQFLLMSMKTQMKVIYRPKSLNGDVSKAGQSLSCSVRHDKTLFLVCRNNTGYFLSYKDIHVISDQRGYKATADLDLMIKPFSENHFALVEMPISVKNKENQIDFSLIDDKGEINSISQKLSP</sequence>
<dbReference type="InterPro" id="IPR018046">
    <property type="entry name" value="Pili_assmbl_chaperone_CS"/>
</dbReference>